<sequence length="56" mass="6156">MDKGKLTSEQVCTGPLLQPCFFNDDDPILLRFKGTSGTLASTWAPPKPFMSEGPRK</sequence>
<proteinExistence type="predicted"/>
<evidence type="ECO:0000313" key="2">
    <source>
        <dbReference type="Proteomes" id="UP000265520"/>
    </source>
</evidence>
<reference evidence="1 2" key="1">
    <citation type="journal article" date="2018" name="Front. Plant Sci.">
        <title>Red Clover (Trifolium pratense) and Zigzag Clover (T. medium) - A Picture of Genomic Similarities and Differences.</title>
        <authorList>
            <person name="Dluhosova J."/>
            <person name="Istvanek J."/>
            <person name="Nedelnik J."/>
            <person name="Repkova J."/>
        </authorList>
    </citation>
    <scope>NUCLEOTIDE SEQUENCE [LARGE SCALE GENOMIC DNA]</scope>
    <source>
        <strain evidence="2">cv. 10/8</strain>
        <tissue evidence="1">Leaf</tissue>
    </source>
</reference>
<keyword evidence="2" id="KW-1185">Reference proteome</keyword>
<dbReference type="EMBL" id="LXQA010162987">
    <property type="protein sequence ID" value="MCI28013.1"/>
    <property type="molecule type" value="Genomic_DNA"/>
</dbReference>
<accession>A0A392QUG4</accession>
<feature type="non-terminal residue" evidence="1">
    <location>
        <position position="56"/>
    </location>
</feature>
<dbReference type="AlphaFoldDB" id="A0A392QUG4"/>
<evidence type="ECO:0000313" key="1">
    <source>
        <dbReference type="EMBL" id="MCI28013.1"/>
    </source>
</evidence>
<protein>
    <submittedName>
        <fullName evidence="1">Uncharacterized protein</fullName>
    </submittedName>
</protein>
<name>A0A392QUG4_9FABA</name>
<organism evidence="1 2">
    <name type="scientific">Trifolium medium</name>
    <dbReference type="NCBI Taxonomy" id="97028"/>
    <lineage>
        <taxon>Eukaryota</taxon>
        <taxon>Viridiplantae</taxon>
        <taxon>Streptophyta</taxon>
        <taxon>Embryophyta</taxon>
        <taxon>Tracheophyta</taxon>
        <taxon>Spermatophyta</taxon>
        <taxon>Magnoliopsida</taxon>
        <taxon>eudicotyledons</taxon>
        <taxon>Gunneridae</taxon>
        <taxon>Pentapetalae</taxon>
        <taxon>rosids</taxon>
        <taxon>fabids</taxon>
        <taxon>Fabales</taxon>
        <taxon>Fabaceae</taxon>
        <taxon>Papilionoideae</taxon>
        <taxon>50 kb inversion clade</taxon>
        <taxon>NPAAA clade</taxon>
        <taxon>Hologalegina</taxon>
        <taxon>IRL clade</taxon>
        <taxon>Trifolieae</taxon>
        <taxon>Trifolium</taxon>
    </lineage>
</organism>
<comment type="caution">
    <text evidence="1">The sequence shown here is derived from an EMBL/GenBank/DDBJ whole genome shotgun (WGS) entry which is preliminary data.</text>
</comment>
<dbReference type="Proteomes" id="UP000265520">
    <property type="component" value="Unassembled WGS sequence"/>
</dbReference>